<evidence type="ECO:0000259" key="1">
    <source>
        <dbReference type="Pfam" id="PF09084"/>
    </source>
</evidence>
<sequence length="369" mass="38979">MFFLPIGLKIMGRVWTPISDAQQWAKPYVKSQEINVFLRTVAAIGASLVLSATAQAETPLPFALDWKFEGPAAPYFVAIDKGYFADADLSVEITAGSGSLDAIPKVATGAFPVGFADINSLIKFLDQNPGAPVTAVMMVYDKPPFAVIGRKSLGVEAPADLAGKVLGAPPPDGAWAQFPIFAAENGLDMDAITVEPVGFPTREPMLAGGNVAAITGFSFSSFLNLVRLDVPEDDISTILMADYGVDLYGNAVIVNTEYAAAHPDEIKGFLGAIAKGWMDAIADPAGAITSLIERNPAADPALEQRRLQLAIDANVVTDYTMANGMGGVDSARFASALDQIATTYEFQSAPEAALYFTDAYLPEGGFPLQ</sequence>
<dbReference type="GO" id="GO:0009228">
    <property type="term" value="P:thiamine biosynthetic process"/>
    <property type="evidence" value="ECO:0007669"/>
    <property type="project" value="InterPro"/>
</dbReference>
<dbReference type="InterPro" id="IPR015168">
    <property type="entry name" value="SsuA/THI5"/>
</dbReference>
<dbReference type="Proteomes" id="UP000244911">
    <property type="component" value="Unassembled WGS sequence"/>
</dbReference>
<accession>A0A2R8AMG6</accession>
<reference evidence="2 3" key="1">
    <citation type="submission" date="2018-03" db="EMBL/GenBank/DDBJ databases">
        <authorList>
            <person name="Keele B.F."/>
        </authorList>
    </citation>
    <scope>NUCLEOTIDE SEQUENCE [LARGE SCALE GENOMIC DNA]</scope>
    <source>
        <strain evidence="2 3">CECT 8811</strain>
    </source>
</reference>
<dbReference type="PANTHER" id="PTHR31528:SF15">
    <property type="entry name" value="RIBOFLAVIN-BINDING PROTEIN RIBY"/>
    <property type="match status" value="1"/>
</dbReference>
<evidence type="ECO:0000313" key="3">
    <source>
        <dbReference type="Proteomes" id="UP000244911"/>
    </source>
</evidence>
<dbReference type="InterPro" id="IPR027939">
    <property type="entry name" value="NMT1/THI5"/>
</dbReference>
<dbReference type="SUPFAM" id="SSF53850">
    <property type="entry name" value="Periplasmic binding protein-like II"/>
    <property type="match status" value="1"/>
</dbReference>
<dbReference type="Pfam" id="PF09084">
    <property type="entry name" value="NMT1"/>
    <property type="match status" value="1"/>
</dbReference>
<feature type="domain" description="SsuA/THI5-like" evidence="1">
    <location>
        <begin position="73"/>
        <end position="287"/>
    </location>
</feature>
<gene>
    <name evidence="2" type="primary">ribY</name>
    <name evidence="2" type="ORF">ALP8811_02266</name>
</gene>
<dbReference type="PANTHER" id="PTHR31528">
    <property type="entry name" value="4-AMINO-5-HYDROXYMETHYL-2-METHYLPYRIMIDINE PHOSPHATE SYNTHASE THI11-RELATED"/>
    <property type="match status" value="1"/>
</dbReference>
<proteinExistence type="predicted"/>
<organism evidence="2 3">
    <name type="scientific">Aliiroseovarius pelagivivens</name>
    <dbReference type="NCBI Taxonomy" id="1639690"/>
    <lineage>
        <taxon>Bacteria</taxon>
        <taxon>Pseudomonadati</taxon>
        <taxon>Pseudomonadota</taxon>
        <taxon>Alphaproteobacteria</taxon>
        <taxon>Rhodobacterales</taxon>
        <taxon>Paracoccaceae</taxon>
        <taxon>Aliiroseovarius</taxon>
    </lineage>
</organism>
<dbReference type="Gene3D" id="3.40.190.10">
    <property type="entry name" value="Periplasmic binding protein-like II"/>
    <property type="match status" value="2"/>
</dbReference>
<dbReference type="AlphaFoldDB" id="A0A2R8AMG6"/>
<protein>
    <submittedName>
        <fullName evidence="2">Riboflavin-binding protein RibY</fullName>
    </submittedName>
</protein>
<name>A0A2R8AMG6_9RHOB</name>
<dbReference type="EMBL" id="OMOI01000001">
    <property type="protein sequence ID" value="SPF77243.1"/>
    <property type="molecule type" value="Genomic_DNA"/>
</dbReference>
<keyword evidence="3" id="KW-1185">Reference proteome</keyword>
<evidence type="ECO:0000313" key="2">
    <source>
        <dbReference type="EMBL" id="SPF77243.1"/>
    </source>
</evidence>